<proteinExistence type="predicted"/>
<keyword evidence="3" id="KW-1185">Reference proteome</keyword>
<keyword evidence="1" id="KW-0175">Coiled coil</keyword>
<accession>A0A8J3N5Q3</accession>
<evidence type="ECO:0000256" key="1">
    <source>
        <dbReference type="SAM" id="Coils"/>
    </source>
</evidence>
<dbReference type="AlphaFoldDB" id="A0A8J3N5Q3"/>
<comment type="caution">
    <text evidence="2">The sequence shown here is derived from an EMBL/GenBank/DDBJ whole genome shotgun (WGS) entry which is preliminary data.</text>
</comment>
<dbReference type="InterPro" id="IPR021451">
    <property type="entry name" value="DUF3102"/>
</dbReference>
<feature type="coiled-coil region" evidence="1">
    <location>
        <begin position="135"/>
        <end position="233"/>
    </location>
</feature>
<name>A0A8J3N5Q3_9CHLR</name>
<protein>
    <recommendedName>
        <fullName evidence="4">DUF3102 domain-containing protein</fullName>
    </recommendedName>
</protein>
<evidence type="ECO:0000313" key="3">
    <source>
        <dbReference type="Proteomes" id="UP000597444"/>
    </source>
</evidence>
<evidence type="ECO:0008006" key="4">
    <source>
        <dbReference type="Google" id="ProtNLM"/>
    </source>
</evidence>
<organism evidence="2 3">
    <name type="scientific">Reticulibacter mediterranei</name>
    <dbReference type="NCBI Taxonomy" id="2778369"/>
    <lineage>
        <taxon>Bacteria</taxon>
        <taxon>Bacillati</taxon>
        <taxon>Chloroflexota</taxon>
        <taxon>Ktedonobacteria</taxon>
        <taxon>Ktedonobacterales</taxon>
        <taxon>Reticulibacteraceae</taxon>
        <taxon>Reticulibacter</taxon>
    </lineage>
</organism>
<sequence>MMQEETLDLWQAQDQPQATFDYATLDGETRAFVQQKAEETHTYLKRTAEDIVQVGQNLLAVKQRLGHGHFMAWLQAEFGMSYHTALNCIRVAERFGGKVRTVLTLPSKVLYLLAQPSTSETIIQQVENGVLPPNLEAIRAAREAERLAKAEAEQERRTASLWQEELEAMRARAQQEQTDLQKQIDTLHTAMKQRVEAQIQTKEVVPPAIQAQVEALQQKVTTLTQQRDALSKQAEVLGAQAREAAIHQDEEATRGRHMRLQWRTNAEEALQAISRLLIQWPTPLDAYHFEEGDWSKLAQIEEQMERLQQASLQLRQTVERTVIAQNEREHDACTPK</sequence>
<dbReference type="Proteomes" id="UP000597444">
    <property type="component" value="Unassembled WGS sequence"/>
</dbReference>
<evidence type="ECO:0000313" key="2">
    <source>
        <dbReference type="EMBL" id="GHO96625.1"/>
    </source>
</evidence>
<dbReference type="EMBL" id="BNJK01000001">
    <property type="protein sequence ID" value="GHO96625.1"/>
    <property type="molecule type" value="Genomic_DNA"/>
</dbReference>
<dbReference type="Pfam" id="PF11300">
    <property type="entry name" value="DUF3102"/>
    <property type="match status" value="1"/>
</dbReference>
<gene>
    <name evidence="2" type="ORF">KSF_066730</name>
</gene>
<reference evidence="2" key="1">
    <citation type="submission" date="2020-10" db="EMBL/GenBank/DDBJ databases">
        <title>Taxonomic study of unclassified bacteria belonging to the class Ktedonobacteria.</title>
        <authorList>
            <person name="Yabe S."/>
            <person name="Wang C.M."/>
            <person name="Zheng Y."/>
            <person name="Sakai Y."/>
            <person name="Cavaletti L."/>
            <person name="Monciardini P."/>
            <person name="Donadio S."/>
        </authorList>
    </citation>
    <scope>NUCLEOTIDE SEQUENCE</scope>
    <source>
        <strain evidence="2">ID150040</strain>
    </source>
</reference>
<dbReference type="RefSeq" id="WP_220207232.1">
    <property type="nucleotide sequence ID" value="NZ_BNJK01000001.1"/>
</dbReference>